<evidence type="ECO:0000256" key="1">
    <source>
        <dbReference type="ARBA" id="ARBA00023122"/>
    </source>
</evidence>
<dbReference type="EMBL" id="JBGBZA010000002">
    <property type="protein sequence ID" value="MEY9321157.1"/>
    <property type="molecule type" value="Genomic_DNA"/>
</dbReference>
<evidence type="ECO:0000313" key="5">
    <source>
        <dbReference type="EMBL" id="MEY9321157.1"/>
    </source>
</evidence>
<dbReference type="PROSITE" id="PS51371">
    <property type="entry name" value="CBS"/>
    <property type="match status" value="2"/>
</dbReference>
<organism evidence="4 6">
    <name type="scientific">Bradyrhizobium elkanii</name>
    <dbReference type="NCBI Taxonomy" id="29448"/>
    <lineage>
        <taxon>Bacteria</taxon>
        <taxon>Pseudomonadati</taxon>
        <taxon>Pseudomonadota</taxon>
        <taxon>Alphaproteobacteria</taxon>
        <taxon>Hyphomicrobiales</taxon>
        <taxon>Nitrobacteraceae</taxon>
        <taxon>Bradyrhizobium</taxon>
    </lineage>
</organism>
<dbReference type="Gene3D" id="3.10.580.10">
    <property type="entry name" value="CBS-domain"/>
    <property type="match status" value="2"/>
</dbReference>
<evidence type="ECO:0000313" key="4">
    <source>
        <dbReference type="EMBL" id="MBP1293754.1"/>
    </source>
</evidence>
<evidence type="ECO:0000313" key="7">
    <source>
        <dbReference type="Proteomes" id="UP001565471"/>
    </source>
</evidence>
<comment type="caution">
    <text evidence="4">The sequence shown here is derived from an EMBL/GenBank/DDBJ whole genome shotgun (WGS) entry which is preliminary data.</text>
</comment>
<keyword evidence="7" id="KW-1185">Reference proteome</keyword>
<dbReference type="RefSeq" id="WP_018273621.1">
    <property type="nucleotide sequence ID" value="NZ_BJNL01000147.1"/>
</dbReference>
<accession>A0A4Q4JW91</accession>
<dbReference type="InterPro" id="IPR000644">
    <property type="entry name" value="CBS_dom"/>
</dbReference>
<proteinExistence type="predicted"/>
<reference evidence="4" key="1">
    <citation type="submission" date="2021-02" db="EMBL/GenBank/DDBJ databases">
        <title>Genomic Encyclopedia of Type Strains, Phase IV (KMG-V): Genome sequencing to study the core and pangenomes of soil and plant-associated prokaryotes.</title>
        <authorList>
            <person name="Whitman W."/>
        </authorList>
    </citation>
    <scope>NUCLEOTIDE SEQUENCE</scope>
    <source>
        <strain evidence="4">USDA 406</strain>
    </source>
</reference>
<reference evidence="5 7" key="2">
    <citation type="submission" date="2024-07" db="EMBL/GenBank/DDBJ databases">
        <title>Genomic Encyclopedia of Type Strains, Phase V (KMG-V): Genome sequencing to study the core and pangenomes of soil and plant-associated prokaryotes.</title>
        <authorList>
            <person name="Whitman W."/>
        </authorList>
    </citation>
    <scope>NUCLEOTIDE SEQUENCE [LARGE SCALE GENOMIC DNA]</scope>
    <source>
        <strain evidence="5 7">USDA 415</strain>
    </source>
</reference>
<protein>
    <submittedName>
        <fullName evidence="4">CBS-domain-containing membrane protein</fullName>
    </submittedName>
</protein>
<dbReference type="SUPFAM" id="SSF54631">
    <property type="entry name" value="CBS-domain pair"/>
    <property type="match status" value="1"/>
</dbReference>
<dbReference type="InterPro" id="IPR051257">
    <property type="entry name" value="Diverse_CBS-Domain"/>
</dbReference>
<gene>
    <name evidence="5" type="ORF">ABIF29_007956</name>
    <name evidence="4" type="ORF">JOH49_003507</name>
</gene>
<dbReference type="Pfam" id="PF00571">
    <property type="entry name" value="CBS"/>
    <property type="match status" value="2"/>
</dbReference>
<evidence type="ECO:0000259" key="3">
    <source>
        <dbReference type="PROSITE" id="PS51371"/>
    </source>
</evidence>
<dbReference type="EMBL" id="JAFICZ010000001">
    <property type="protein sequence ID" value="MBP1293754.1"/>
    <property type="molecule type" value="Genomic_DNA"/>
</dbReference>
<dbReference type="PANTHER" id="PTHR43080">
    <property type="entry name" value="CBS DOMAIN-CONTAINING PROTEIN CBSX3, MITOCHONDRIAL"/>
    <property type="match status" value="1"/>
</dbReference>
<keyword evidence="1 2" id="KW-0129">CBS domain</keyword>
<dbReference type="PANTHER" id="PTHR43080:SF2">
    <property type="entry name" value="CBS DOMAIN-CONTAINING PROTEIN"/>
    <property type="match status" value="1"/>
</dbReference>
<feature type="domain" description="CBS" evidence="3">
    <location>
        <begin position="13"/>
        <end position="68"/>
    </location>
</feature>
<sequence length="158" mass="17995">MYEFLQETVASNMTRSVRSVAPEMTVGDLYRLFAKDDYDAYPVLRDDIVVGFVTKLDALKVFACPVDHMLPRYDDRMGTTVDEIMSSDVIAVEPDTNLQRVLQLMVAHRLKSLPVIDKYHHLVGIIAREDVMRALARCTKRQAPPLVPCETVRCLRLV</sequence>
<dbReference type="Proteomes" id="UP001565471">
    <property type="component" value="Unassembled WGS sequence"/>
</dbReference>
<dbReference type="InterPro" id="IPR046342">
    <property type="entry name" value="CBS_dom_sf"/>
</dbReference>
<feature type="domain" description="CBS" evidence="3">
    <location>
        <begin position="85"/>
        <end position="141"/>
    </location>
</feature>
<dbReference type="AlphaFoldDB" id="A0A4Q4JW91"/>
<evidence type="ECO:0000313" key="6">
    <source>
        <dbReference type="Proteomes" id="UP000673383"/>
    </source>
</evidence>
<dbReference type="GeneID" id="92951365"/>
<name>A0A4Q4JW91_BRAEL</name>
<evidence type="ECO:0000256" key="2">
    <source>
        <dbReference type="PROSITE-ProRule" id="PRU00703"/>
    </source>
</evidence>
<dbReference type="SMART" id="SM00116">
    <property type="entry name" value="CBS"/>
    <property type="match status" value="2"/>
</dbReference>
<dbReference type="Proteomes" id="UP000673383">
    <property type="component" value="Unassembled WGS sequence"/>
</dbReference>